<evidence type="ECO:0000313" key="4">
    <source>
        <dbReference type="EMBL" id="MBB5191237.1"/>
    </source>
</evidence>
<organism evidence="4 5">
    <name type="scientific">Silvimonas terrae</name>
    <dbReference type="NCBI Taxonomy" id="300266"/>
    <lineage>
        <taxon>Bacteria</taxon>
        <taxon>Pseudomonadati</taxon>
        <taxon>Pseudomonadota</taxon>
        <taxon>Betaproteobacteria</taxon>
        <taxon>Neisseriales</taxon>
        <taxon>Chitinibacteraceae</taxon>
        <taxon>Silvimonas</taxon>
    </lineage>
</organism>
<dbReference type="InterPro" id="IPR002347">
    <property type="entry name" value="SDR_fam"/>
</dbReference>
<dbReference type="EMBL" id="JACHHN010000003">
    <property type="protein sequence ID" value="MBB5191237.1"/>
    <property type="molecule type" value="Genomic_DNA"/>
</dbReference>
<evidence type="ECO:0000313" key="5">
    <source>
        <dbReference type="Proteomes" id="UP000543030"/>
    </source>
</evidence>
<dbReference type="RefSeq" id="WP_246428645.1">
    <property type="nucleotide sequence ID" value="NZ_JACHHN010000003.1"/>
</dbReference>
<dbReference type="PANTHER" id="PTHR42760">
    <property type="entry name" value="SHORT-CHAIN DEHYDROGENASES/REDUCTASES FAMILY MEMBER"/>
    <property type="match status" value="1"/>
</dbReference>
<dbReference type="PANTHER" id="PTHR42760:SF115">
    <property type="entry name" value="3-OXOACYL-[ACYL-CARRIER-PROTEIN] REDUCTASE FABG"/>
    <property type="match status" value="1"/>
</dbReference>
<dbReference type="Pfam" id="PF00106">
    <property type="entry name" value="adh_short"/>
    <property type="match status" value="1"/>
</dbReference>
<dbReference type="CDD" id="cd08935">
    <property type="entry name" value="mannonate_red_SDR_c"/>
    <property type="match status" value="1"/>
</dbReference>
<protein>
    <submittedName>
        <fullName evidence="4">NAD(P)-dependent dehydrogenase (Short-subunit alcohol dehydrogenase family)</fullName>
    </submittedName>
</protein>
<proteinExistence type="inferred from homology"/>
<evidence type="ECO:0000256" key="3">
    <source>
        <dbReference type="RuleBase" id="RU000363"/>
    </source>
</evidence>
<keyword evidence="2" id="KW-0560">Oxidoreductase</keyword>
<dbReference type="PRINTS" id="PR00080">
    <property type="entry name" value="SDRFAMILY"/>
</dbReference>
<dbReference type="Proteomes" id="UP000543030">
    <property type="component" value="Unassembled WGS sequence"/>
</dbReference>
<gene>
    <name evidence="4" type="ORF">HNQ50_001960</name>
</gene>
<accession>A0A840RE32</accession>
<dbReference type="NCBIfam" id="NF006132">
    <property type="entry name" value="PRK08277.1"/>
    <property type="match status" value="1"/>
</dbReference>
<evidence type="ECO:0000256" key="1">
    <source>
        <dbReference type="ARBA" id="ARBA00006484"/>
    </source>
</evidence>
<evidence type="ECO:0000256" key="2">
    <source>
        <dbReference type="ARBA" id="ARBA00023002"/>
    </source>
</evidence>
<dbReference type="AlphaFoldDB" id="A0A840RE32"/>
<sequence>MNTTHETVLPFMPTDLAGQVAVVTGAGGVLCSELASVLAYAGMKVALLDLNPQAAEAIAARLRDAGCEAIGIGADVLQRDSLEHAAARIEAELGPCTLLLNGAGGNHPKGTTSKEWLEPGDLADPSLTSFFDLDPAGIGFVFNLNFLGTLLPTQVFARQMLQADGLARPGSTVINVSSMNAFCPLTKIPAYSAAKAAVSNFTQWLAVHFCKTGIRVNAIAPGFFLTAQNHKLLFDETSGEPTARAGKILAHTPMGRFGQSAELSGTTLWLASPAASGFVNGVVIPVDGGFAAYSGV</sequence>
<dbReference type="SUPFAM" id="SSF51735">
    <property type="entry name" value="NAD(P)-binding Rossmann-fold domains"/>
    <property type="match status" value="1"/>
</dbReference>
<dbReference type="InterPro" id="IPR036291">
    <property type="entry name" value="NAD(P)-bd_dom_sf"/>
</dbReference>
<dbReference type="PROSITE" id="PS00061">
    <property type="entry name" value="ADH_SHORT"/>
    <property type="match status" value="1"/>
</dbReference>
<comment type="similarity">
    <text evidence="1 3">Belongs to the short-chain dehydrogenases/reductases (SDR) family.</text>
</comment>
<name>A0A840RE32_9NEIS</name>
<reference evidence="4 5" key="1">
    <citation type="submission" date="2020-08" db="EMBL/GenBank/DDBJ databases">
        <title>Genomic Encyclopedia of Type Strains, Phase IV (KMG-IV): sequencing the most valuable type-strain genomes for metagenomic binning, comparative biology and taxonomic classification.</title>
        <authorList>
            <person name="Goeker M."/>
        </authorList>
    </citation>
    <scope>NUCLEOTIDE SEQUENCE [LARGE SCALE GENOMIC DNA]</scope>
    <source>
        <strain evidence="4 5">DSM 18233</strain>
    </source>
</reference>
<comment type="caution">
    <text evidence="4">The sequence shown here is derived from an EMBL/GenBank/DDBJ whole genome shotgun (WGS) entry which is preliminary data.</text>
</comment>
<dbReference type="Gene3D" id="3.40.50.720">
    <property type="entry name" value="NAD(P)-binding Rossmann-like Domain"/>
    <property type="match status" value="1"/>
</dbReference>
<dbReference type="InterPro" id="IPR020904">
    <property type="entry name" value="Sc_DH/Rdtase_CS"/>
</dbReference>
<dbReference type="GO" id="GO:0016616">
    <property type="term" value="F:oxidoreductase activity, acting on the CH-OH group of donors, NAD or NADP as acceptor"/>
    <property type="evidence" value="ECO:0007669"/>
    <property type="project" value="TreeGrafter"/>
</dbReference>
<dbReference type="PRINTS" id="PR00081">
    <property type="entry name" value="GDHRDH"/>
</dbReference>
<keyword evidence="5" id="KW-1185">Reference proteome</keyword>